<dbReference type="Proteomes" id="UP000811609">
    <property type="component" value="Chromosome 5"/>
</dbReference>
<dbReference type="EMBL" id="CM031813">
    <property type="protein sequence ID" value="KAG6655331.1"/>
    <property type="molecule type" value="Genomic_DNA"/>
</dbReference>
<feature type="region of interest" description="Disordered" evidence="1">
    <location>
        <begin position="133"/>
        <end position="153"/>
    </location>
</feature>
<name>A0A8T1QM65_CARIL</name>
<reference evidence="2" key="1">
    <citation type="submission" date="2020-12" db="EMBL/GenBank/DDBJ databases">
        <title>WGS assembly of Carya illinoinensis cv. Pawnee.</title>
        <authorList>
            <person name="Platts A."/>
            <person name="Shu S."/>
            <person name="Wright S."/>
            <person name="Barry K."/>
            <person name="Edger P."/>
            <person name="Pires J.C."/>
            <person name="Schmutz J."/>
        </authorList>
    </citation>
    <scope>NUCLEOTIDE SEQUENCE</scope>
    <source>
        <tissue evidence="2">Leaf</tissue>
    </source>
</reference>
<accession>A0A8T1QM65</accession>
<proteinExistence type="predicted"/>
<organism evidence="2 3">
    <name type="scientific">Carya illinoinensis</name>
    <name type="common">Pecan</name>
    <dbReference type="NCBI Taxonomy" id="32201"/>
    <lineage>
        <taxon>Eukaryota</taxon>
        <taxon>Viridiplantae</taxon>
        <taxon>Streptophyta</taxon>
        <taxon>Embryophyta</taxon>
        <taxon>Tracheophyta</taxon>
        <taxon>Spermatophyta</taxon>
        <taxon>Magnoliopsida</taxon>
        <taxon>eudicotyledons</taxon>
        <taxon>Gunneridae</taxon>
        <taxon>Pentapetalae</taxon>
        <taxon>rosids</taxon>
        <taxon>fabids</taxon>
        <taxon>Fagales</taxon>
        <taxon>Juglandaceae</taxon>
        <taxon>Carya</taxon>
    </lineage>
</organism>
<evidence type="ECO:0000313" key="2">
    <source>
        <dbReference type="EMBL" id="KAG6655331.1"/>
    </source>
</evidence>
<protein>
    <submittedName>
        <fullName evidence="2">Uncharacterized protein</fullName>
    </submittedName>
</protein>
<evidence type="ECO:0000313" key="3">
    <source>
        <dbReference type="Proteomes" id="UP000811609"/>
    </source>
</evidence>
<comment type="caution">
    <text evidence="2">The sequence shown here is derived from an EMBL/GenBank/DDBJ whole genome shotgun (WGS) entry which is preliminary data.</text>
</comment>
<gene>
    <name evidence="2" type="ORF">CIPAW_05G208800</name>
</gene>
<evidence type="ECO:0000256" key="1">
    <source>
        <dbReference type="SAM" id="MobiDB-lite"/>
    </source>
</evidence>
<keyword evidence="3" id="KW-1185">Reference proteome</keyword>
<sequence length="153" mass="17858">MAMINDLKEFSCCVGGRIPTQREYSYMQISRRFQPQIDLHPLLVVWLQLSLAEKTCQNYHLNGPGRRIKFSRTLLQCTRSTLGKKNYGKKISSLIPTKTPSQISLHFKHLVEDIELIEFGLLPPLRYYTNEHAEKKEQKMDEDDEDGNNQMRS</sequence>
<dbReference type="AlphaFoldDB" id="A0A8T1QM65"/>